<evidence type="ECO:0000313" key="2">
    <source>
        <dbReference type="Proteomes" id="UP000198460"/>
    </source>
</evidence>
<dbReference type="EMBL" id="FXAN01000050">
    <property type="protein sequence ID" value="SMG00144.1"/>
    <property type="molecule type" value="Genomic_DNA"/>
</dbReference>
<organism evidence="1 2">
    <name type="scientific">Burkholderia singularis</name>
    <dbReference type="NCBI Taxonomy" id="1503053"/>
    <lineage>
        <taxon>Bacteria</taxon>
        <taxon>Pseudomonadati</taxon>
        <taxon>Pseudomonadota</taxon>
        <taxon>Betaproteobacteria</taxon>
        <taxon>Burkholderiales</taxon>
        <taxon>Burkholderiaceae</taxon>
        <taxon>Burkholderia</taxon>
        <taxon>pseudomallei group</taxon>
    </lineage>
</organism>
<evidence type="ECO:0000313" key="1">
    <source>
        <dbReference type="EMBL" id="SMG00144.1"/>
    </source>
</evidence>
<dbReference type="AlphaFoldDB" id="A0A238H4G8"/>
<accession>A0A238H4G8</accession>
<proteinExistence type="predicted"/>
<sequence>MREHATKEDQCPTTVTLTLYADTPTLFMVGSCDKPFRTPPSRPA</sequence>
<dbReference type="Proteomes" id="UP000198460">
    <property type="component" value="Unassembled WGS sequence"/>
</dbReference>
<gene>
    <name evidence="1" type="ORF">BSIN_0269</name>
</gene>
<reference evidence="1 2" key="1">
    <citation type="submission" date="2017-04" db="EMBL/GenBank/DDBJ databases">
        <authorList>
            <person name="Afonso C.L."/>
            <person name="Miller P.J."/>
            <person name="Scott M.A."/>
            <person name="Spackman E."/>
            <person name="Goraichik I."/>
            <person name="Dimitrov K.M."/>
            <person name="Suarez D.L."/>
            <person name="Swayne D.E."/>
        </authorList>
    </citation>
    <scope>NUCLEOTIDE SEQUENCE [LARGE SCALE GENOMIC DNA]</scope>
    <source>
        <strain evidence="1">LMG 28154</strain>
    </source>
</reference>
<name>A0A238H4G8_9BURK</name>
<protein>
    <submittedName>
        <fullName evidence="1">Uncharacterized protein</fullName>
    </submittedName>
</protein>